<accession>A0A0G4NZU8</accession>
<sequence>MASVMKPSLQNGFSNKATAGAYQHRLDPGYTIVEQPIGTRRPLRVVCLGAGYSGLMMGIVFNERMKDANAEFVIYERNADLGGTWYENRYPGCQCDIPAHNYAYSFAANPEWPNYYATSEQIHSYMKDVAKQYEVEKYIRLQHSVESAIWNEERGKWDLLIRNGSTIIQDECDVFINASGVLNNWKWPSIEGLNSFKGRLMHSAHWDSSYDFTGKRVACIGIGSSGIQIVPKLASVVGNMDCYVRSQTWISPAPGINEPTANDPEMDKDYNFAESTLELFKDPKVLRDYRAAIMNRRAENFNRVIADCDLQQQAQDLFRKSMTDRLGNSEKGKRAAELLVPSFPVGCRRQTPGPGFLEAIIQDNVELRWDDVSKITERGILTRSGVELEYDIIVCATGFDTSFKPSFPLVGRNGANMAEKWEKDVPKAYMGMCVPEFPNYFCFVGPNSPLANGSLILGIQATATYIYKWMEKMQTEGIRSFEVDDEVNEEYNQHIQKYLERTVWTRDCRSWYKRGTIDGPVIAIYGGSIFHLLEAMKNPRWEDFKMDRTPEAKINRFSYLGNGTTLREAKGGDIGATQTLDFDEFWNLFVLPEQPKRIGYYGGGSLSILSKGTHNFYPYVDGNVIAEDPYNRGVQVPTVFGSNSNEAIVYTLQWASKSSQIPTTSIYKDFLRHNFGNAASLVGKAYLPSLFESEAKAIFAASSEFAQIGYNTTALEVLLAMTQVITDSTYRCPAWYGAAQASRKSIPTWTYEFSHSPTCAWLYTMDGTDVGFFGGAHTAEIPFVFGNLDNSYLPNGTCNSTSDEWHLGGQMMDLWTAMAENGEPSTKEIEWPRFQNQGKNLSTPGLIFENSTLSGTIDYTGCDLWIQVNAMLSASNTTASGTPTAVTGGPTSSPSSTQFNGATTLLSKTEGYLALSVLLMGLVAL</sequence>
<dbReference type="InterPro" id="IPR029058">
    <property type="entry name" value="AB_hydrolase_fold"/>
</dbReference>
<dbReference type="Pfam" id="PF00743">
    <property type="entry name" value="FMO-like"/>
    <property type="match status" value="1"/>
</dbReference>
<evidence type="ECO:0000313" key="8">
    <source>
        <dbReference type="EMBL" id="CRL19539.1"/>
    </source>
</evidence>
<dbReference type="PANTHER" id="PTHR42877">
    <property type="entry name" value="L-ORNITHINE N(5)-MONOOXYGENASE-RELATED"/>
    <property type="match status" value="1"/>
</dbReference>
<feature type="region of interest" description="Disordered" evidence="6">
    <location>
        <begin position="878"/>
        <end position="898"/>
    </location>
</feature>
<keyword evidence="5" id="KW-0560">Oxidoreductase</keyword>
<dbReference type="InterPro" id="IPR051209">
    <property type="entry name" value="FAD-bind_Monooxygenase_sf"/>
</dbReference>
<proteinExistence type="inferred from homology"/>
<dbReference type="SUPFAM" id="SSF53474">
    <property type="entry name" value="alpha/beta-Hydrolases"/>
    <property type="match status" value="1"/>
</dbReference>
<dbReference type="GO" id="GO:0004499">
    <property type="term" value="F:N,N-dimethylaniline monooxygenase activity"/>
    <property type="evidence" value="ECO:0007669"/>
    <property type="project" value="InterPro"/>
</dbReference>
<reference evidence="8 9" key="1">
    <citation type="journal article" date="2014" name="Nat. Commun.">
        <title>Multiple recent horizontal transfers of a large genomic region in cheese making fungi.</title>
        <authorList>
            <person name="Cheeseman K."/>
            <person name="Ropars J."/>
            <person name="Renault P."/>
            <person name="Dupont J."/>
            <person name="Gouzy J."/>
            <person name="Branca A."/>
            <person name="Abraham A.L."/>
            <person name="Ceppi M."/>
            <person name="Conseiller E."/>
            <person name="Debuchy R."/>
            <person name="Malagnac F."/>
            <person name="Goarin A."/>
            <person name="Silar P."/>
            <person name="Lacoste S."/>
            <person name="Sallet E."/>
            <person name="Bensimon A."/>
            <person name="Giraud T."/>
            <person name="Brygoo Y."/>
        </authorList>
    </citation>
    <scope>NUCLEOTIDE SEQUENCE [LARGE SCALE GENOMIC DNA]</scope>
    <source>
        <strain evidence="9">FM 013</strain>
    </source>
</reference>
<gene>
    <name evidence="8" type="ORF">PCAMFM013_S003g000330</name>
</gene>
<evidence type="ECO:0000256" key="3">
    <source>
        <dbReference type="ARBA" id="ARBA00022630"/>
    </source>
</evidence>
<dbReference type="Gene3D" id="3.50.50.60">
    <property type="entry name" value="FAD/NAD(P)-binding domain"/>
    <property type="match status" value="2"/>
</dbReference>
<dbReference type="Pfam" id="PF00135">
    <property type="entry name" value="COesterase"/>
    <property type="match status" value="1"/>
</dbReference>
<dbReference type="InterPro" id="IPR002018">
    <property type="entry name" value="CarbesteraseB"/>
</dbReference>
<feature type="domain" description="Carboxylesterase type B" evidence="7">
    <location>
        <begin position="611"/>
        <end position="839"/>
    </location>
</feature>
<keyword evidence="3" id="KW-0285">Flavoprotein</keyword>
<keyword evidence="4" id="KW-0274">FAD</keyword>
<dbReference type="GO" id="GO:0050660">
    <property type="term" value="F:flavin adenine dinucleotide binding"/>
    <property type="evidence" value="ECO:0007669"/>
    <property type="project" value="InterPro"/>
</dbReference>
<comment type="similarity">
    <text evidence="2">Belongs to the FAD-binding monooxygenase family.</text>
</comment>
<organism evidence="8 9">
    <name type="scientific">Penicillium camemberti (strain FM 013)</name>
    <dbReference type="NCBI Taxonomy" id="1429867"/>
    <lineage>
        <taxon>Eukaryota</taxon>
        <taxon>Fungi</taxon>
        <taxon>Dikarya</taxon>
        <taxon>Ascomycota</taxon>
        <taxon>Pezizomycotina</taxon>
        <taxon>Eurotiomycetes</taxon>
        <taxon>Eurotiomycetidae</taxon>
        <taxon>Eurotiales</taxon>
        <taxon>Aspergillaceae</taxon>
        <taxon>Penicillium</taxon>
    </lineage>
</organism>
<dbReference type="InterPro" id="IPR036188">
    <property type="entry name" value="FAD/NAD-bd_sf"/>
</dbReference>
<dbReference type="STRING" id="1429867.A0A0G4NZU8"/>
<evidence type="ECO:0000256" key="6">
    <source>
        <dbReference type="SAM" id="MobiDB-lite"/>
    </source>
</evidence>
<dbReference type="InterPro" id="IPR020946">
    <property type="entry name" value="Flavin_mOase-like"/>
</dbReference>
<dbReference type="GO" id="GO:0017000">
    <property type="term" value="P:antibiotic biosynthetic process"/>
    <property type="evidence" value="ECO:0007669"/>
    <property type="project" value="UniProtKB-ARBA"/>
</dbReference>
<dbReference type="Proteomes" id="UP000053732">
    <property type="component" value="Unassembled WGS sequence"/>
</dbReference>
<evidence type="ECO:0000256" key="4">
    <source>
        <dbReference type="ARBA" id="ARBA00022827"/>
    </source>
</evidence>
<name>A0A0G4NZU8_PENC3</name>
<evidence type="ECO:0000313" key="9">
    <source>
        <dbReference type="Proteomes" id="UP000053732"/>
    </source>
</evidence>
<dbReference type="AlphaFoldDB" id="A0A0G4NZU8"/>
<protein>
    <submittedName>
        <fullName evidence="8">Carboxylesterase, type B</fullName>
    </submittedName>
</protein>
<evidence type="ECO:0000256" key="5">
    <source>
        <dbReference type="ARBA" id="ARBA00023002"/>
    </source>
</evidence>
<dbReference type="GO" id="GO:0050661">
    <property type="term" value="F:NADP binding"/>
    <property type="evidence" value="ECO:0007669"/>
    <property type="project" value="InterPro"/>
</dbReference>
<dbReference type="SUPFAM" id="SSF51905">
    <property type="entry name" value="FAD/NAD(P)-binding domain"/>
    <property type="match status" value="3"/>
</dbReference>
<feature type="compositionally biased region" description="Low complexity" evidence="6">
    <location>
        <begin position="878"/>
        <end position="897"/>
    </location>
</feature>
<evidence type="ECO:0000256" key="1">
    <source>
        <dbReference type="ARBA" id="ARBA00001974"/>
    </source>
</evidence>
<evidence type="ECO:0000256" key="2">
    <source>
        <dbReference type="ARBA" id="ARBA00010139"/>
    </source>
</evidence>
<comment type="cofactor">
    <cofactor evidence="1">
        <name>FAD</name>
        <dbReference type="ChEBI" id="CHEBI:57692"/>
    </cofactor>
</comment>
<keyword evidence="9" id="KW-1185">Reference proteome</keyword>
<dbReference type="Gene3D" id="3.40.50.1820">
    <property type="entry name" value="alpha/beta hydrolase"/>
    <property type="match status" value="1"/>
</dbReference>
<dbReference type="EMBL" id="HG793136">
    <property type="protein sequence ID" value="CRL19539.1"/>
    <property type="molecule type" value="Genomic_DNA"/>
</dbReference>
<dbReference type="PANTHER" id="PTHR42877:SF7">
    <property type="entry name" value="FLAVIN-BINDING MONOOXYGENASE-RELATED"/>
    <property type="match status" value="1"/>
</dbReference>
<evidence type="ECO:0000259" key="7">
    <source>
        <dbReference type="Pfam" id="PF00135"/>
    </source>
</evidence>
<dbReference type="GO" id="GO:0072330">
    <property type="term" value="P:monocarboxylic acid biosynthetic process"/>
    <property type="evidence" value="ECO:0007669"/>
    <property type="project" value="UniProtKB-ARBA"/>
</dbReference>